<dbReference type="EMBL" id="AMSI01000001">
    <property type="protein sequence ID" value="EKF44201.1"/>
    <property type="molecule type" value="Genomic_DNA"/>
</dbReference>
<evidence type="ECO:0000313" key="2">
    <source>
        <dbReference type="Proteomes" id="UP000007374"/>
    </source>
</evidence>
<dbReference type="RefSeq" id="WP_009449279.1">
    <property type="nucleotide sequence ID" value="NZ_AMSI01000001.1"/>
</dbReference>
<name>K2PAP2_9HYPH</name>
<proteinExistence type="predicted"/>
<evidence type="ECO:0000313" key="1">
    <source>
        <dbReference type="EMBL" id="EKF44201.1"/>
    </source>
</evidence>
<dbReference type="OrthoDB" id="7058586at2"/>
<gene>
    <name evidence="1" type="ORF">NA8A_00625</name>
</gene>
<dbReference type="STRING" id="721133.SAMN05216176_102124"/>
<accession>K2PAP2</accession>
<evidence type="ECO:0008006" key="3">
    <source>
        <dbReference type="Google" id="ProtNLM"/>
    </source>
</evidence>
<sequence length="171" mass="19237">MPVDRPITLPNSHAQVLAPPAELDFFHTRTVRLGRPVTPLEAWNAMMSHRMPLMKLAFRIRDTISAAFGVKRLGGFRNRRVEAVSVGDRLDFFLVEDVSPHALTMTERDRHLDVMTCVSTEGEEVTITSSVKTHNAFGRAYMVPVGLAHRLIVARMLARLQRETLARPAPE</sequence>
<protein>
    <recommendedName>
        <fullName evidence="3">DUF2867 domain-containing protein</fullName>
    </recommendedName>
</protein>
<dbReference type="InterPro" id="IPR021295">
    <property type="entry name" value="DUF2867"/>
</dbReference>
<dbReference type="eggNOG" id="ENOG5031I3C">
    <property type="taxonomic scope" value="Bacteria"/>
</dbReference>
<dbReference type="Pfam" id="PF11066">
    <property type="entry name" value="DUF2867"/>
    <property type="match status" value="1"/>
</dbReference>
<dbReference type="AlphaFoldDB" id="K2PAP2"/>
<keyword evidence="2" id="KW-1185">Reference proteome</keyword>
<reference evidence="1 2" key="1">
    <citation type="journal article" date="2012" name="J. Bacteriol.">
        <title>Genome Sequence of Nitratireductor indicus Type Strain C115.</title>
        <authorList>
            <person name="Lai Q."/>
            <person name="Li G."/>
            <person name="Yu Z."/>
            <person name="Shao Z."/>
        </authorList>
    </citation>
    <scope>NUCLEOTIDE SEQUENCE [LARGE SCALE GENOMIC DNA]</scope>
    <source>
        <strain evidence="1 2">C115</strain>
    </source>
</reference>
<dbReference type="PATRIC" id="fig|1231190.3.peg.133"/>
<dbReference type="Proteomes" id="UP000007374">
    <property type="component" value="Unassembled WGS sequence"/>
</dbReference>
<comment type="caution">
    <text evidence="1">The sequence shown here is derived from an EMBL/GenBank/DDBJ whole genome shotgun (WGS) entry which is preliminary data.</text>
</comment>
<organism evidence="1 2">
    <name type="scientific">Nitratireductor indicus C115</name>
    <dbReference type="NCBI Taxonomy" id="1231190"/>
    <lineage>
        <taxon>Bacteria</taxon>
        <taxon>Pseudomonadati</taxon>
        <taxon>Pseudomonadota</taxon>
        <taxon>Alphaproteobacteria</taxon>
        <taxon>Hyphomicrobiales</taxon>
        <taxon>Phyllobacteriaceae</taxon>
        <taxon>Nitratireductor</taxon>
    </lineage>
</organism>